<dbReference type="Proteomes" id="UP000694251">
    <property type="component" value="Chromosome 6"/>
</dbReference>
<evidence type="ECO:0000313" key="3">
    <source>
        <dbReference type="Proteomes" id="UP000694251"/>
    </source>
</evidence>
<evidence type="ECO:0008006" key="4">
    <source>
        <dbReference type="Google" id="ProtNLM"/>
    </source>
</evidence>
<keyword evidence="1" id="KW-0812">Transmembrane</keyword>
<protein>
    <recommendedName>
        <fullName evidence="4">Transmembrane protein</fullName>
    </recommendedName>
</protein>
<dbReference type="OrthoDB" id="1087504at2759"/>
<keyword evidence="1" id="KW-1133">Transmembrane helix</keyword>
<dbReference type="AlphaFoldDB" id="A0A8T2CDE9"/>
<evidence type="ECO:0000313" key="2">
    <source>
        <dbReference type="EMBL" id="KAG7597319.1"/>
    </source>
</evidence>
<feature type="transmembrane region" description="Helical" evidence="1">
    <location>
        <begin position="7"/>
        <end position="31"/>
    </location>
</feature>
<reference evidence="2 3" key="1">
    <citation type="submission" date="2020-12" db="EMBL/GenBank/DDBJ databases">
        <title>Concerted genomic and epigenomic changes stabilize Arabidopsis allopolyploids.</title>
        <authorList>
            <person name="Chen Z."/>
        </authorList>
    </citation>
    <scope>NUCLEOTIDE SEQUENCE [LARGE SCALE GENOMIC DNA]</scope>
    <source>
        <strain evidence="2">As9502</strain>
        <tissue evidence="2">Leaf</tissue>
    </source>
</reference>
<name>A0A8T2CDE9_ARASU</name>
<organism evidence="2 3">
    <name type="scientific">Arabidopsis suecica</name>
    <name type="common">Swedish thale-cress</name>
    <name type="synonym">Cardaminopsis suecica</name>
    <dbReference type="NCBI Taxonomy" id="45249"/>
    <lineage>
        <taxon>Eukaryota</taxon>
        <taxon>Viridiplantae</taxon>
        <taxon>Streptophyta</taxon>
        <taxon>Embryophyta</taxon>
        <taxon>Tracheophyta</taxon>
        <taxon>Spermatophyta</taxon>
        <taxon>Magnoliopsida</taxon>
        <taxon>eudicotyledons</taxon>
        <taxon>Gunneridae</taxon>
        <taxon>Pentapetalae</taxon>
        <taxon>rosids</taxon>
        <taxon>malvids</taxon>
        <taxon>Brassicales</taxon>
        <taxon>Brassicaceae</taxon>
        <taxon>Camelineae</taxon>
        <taxon>Arabidopsis</taxon>
    </lineage>
</organism>
<sequence length="91" mass="10179">MDAYNCIVVIFCISLFAINLVFSCFTCFSILPSFLKDENQDFSDLRKNLIEPEEAKPDEKVIIITVSSNQGSIDDDDCGQDDCSHEDICAC</sequence>
<evidence type="ECO:0000256" key="1">
    <source>
        <dbReference type="SAM" id="Phobius"/>
    </source>
</evidence>
<keyword evidence="3" id="KW-1185">Reference proteome</keyword>
<comment type="caution">
    <text evidence="2">The sequence shown here is derived from an EMBL/GenBank/DDBJ whole genome shotgun (WGS) entry which is preliminary data.</text>
</comment>
<proteinExistence type="predicted"/>
<dbReference type="EMBL" id="JAEFBJ010000006">
    <property type="protein sequence ID" value="KAG7597319.1"/>
    <property type="molecule type" value="Genomic_DNA"/>
</dbReference>
<gene>
    <name evidence="2" type="ORF">ISN44_As06g017010</name>
</gene>
<keyword evidence="1" id="KW-0472">Membrane</keyword>
<accession>A0A8T2CDE9</accession>